<dbReference type="EMBL" id="KV428151">
    <property type="protein sequence ID" value="KZT35147.1"/>
    <property type="molecule type" value="Genomic_DNA"/>
</dbReference>
<name>A0A166AAP1_9AGAM</name>
<feature type="compositionally biased region" description="Polar residues" evidence="1">
    <location>
        <begin position="18"/>
        <end position="39"/>
    </location>
</feature>
<evidence type="ECO:0000313" key="3">
    <source>
        <dbReference type="Proteomes" id="UP000076798"/>
    </source>
</evidence>
<evidence type="ECO:0000313" key="2">
    <source>
        <dbReference type="EMBL" id="KZT35147.1"/>
    </source>
</evidence>
<feature type="region of interest" description="Disordered" evidence="1">
    <location>
        <begin position="1"/>
        <end position="39"/>
    </location>
</feature>
<sequence length="83" mass="9049">MPSQVSPGTSFEPIDNPESLTGSDSALVTRNSQQQQSSPLAFSFPSEILSLIFECSHQDAFQSQVELLDALESLQHVLNLTQV</sequence>
<accession>A0A166AAP1</accession>
<keyword evidence="3" id="KW-1185">Reference proteome</keyword>
<organism evidence="2 3">
    <name type="scientific">Sistotremastrum suecicum HHB10207 ss-3</name>
    <dbReference type="NCBI Taxonomy" id="1314776"/>
    <lineage>
        <taxon>Eukaryota</taxon>
        <taxon>Fungi</taxon>
        <taxon>Dikarya</taxon>
        <taxon>Basidiomycota</taxon>
        <taxon>Agaricomycotina</taxon>
        <taxon>Agaricomycetes</taxon>
        <taxon>Sistotremastrales</taxon>
        <taxon>Sistotremastraceae</taxon>
        <taxon>Sistotremastrum</taxon>
    </lineage>
</organism>
<dbReference type="AlphaFoldDB" id="A0A166AAP1"/>
<protein>
    <submittedName>
        <fullName evidence="2">Uncharacterized protein</fullName>
    </submittedName>
</protein>
<dbReference type="Proteomes" id="UP000076798">
    <property type="component" value="Unassembled WGS sequence"/>
</dbReference>
<evidence type="ECO:0000256" key="1">
    <source>
        <dbReference type="SAM" id="MobiDB-lite"/>
    </source>
</evidence>
<gene>
    <name evidence="2" type="ORF">SISSUDRAFT_199966</name>
</gene>
<reference evidence="2 3" key="1">
    <citation type="journal article" date="2016" name="Mol. Biol. Evol.">
        <title>Comparative Genomics of Early-Diverging Mushroom-Forming Fungi Provides Insights into the Origins of Lignocellulose Decay Capabilities.</title>
        <authorList>
            <person name="Nagy L.G."/>
            <person name="Riley R."/>
            <person name="Tritt A."/>
            <person name="Adam C."/>
            <person name="Daum C."/>
            <person name="Floudas D."/>
            <person name="Sun H."/>
            <person name="Yadav J.S."/>
            <person name="Pangilinan J."/>
            <person name="Larsson K.H."/>
            <person name="Matsuura K."/>
            <person name="Barry K."/>
            <person name="Labutti K."/>
            <person name="Kuo R."/>
            <person name="Ohm R.A."/>
            <person name="Bhattacharya S.S."/>
            <person name="Shirouzu T."/>
            <person name="Yoshinaga Y."/>
            <person name="Martin F.M."/>
            <person name="Grigoriev I.V."/>
            <person name="Hibbett D.S."/>
        </authorList>
    </citation>
    <scope>NUCLEOTIDE SEQUENCE [LARGE SCALE GENOMIC DNA]</scope>
    <source>
        <strain evidence="2 3">HHB10207 ss-3</strain>
    </source>
</reference>
<proteinExistence type="predicted"/>